<protein>
    <submittedName>
        <fullName evidence="3">Uncharacterized protein</fullName>
    </submittedName>
</protein>
<feature type="transmembrane region" description="Helical" evidence="2">
    <location>
        <begin position="165"/>
        <end position="184"/>
    </location>
</feature>
<comment type="caution">
    <text evidence="3">The sequence shown here is derived from an EMBL/GenBank/DDBJ whole genome shotgun (WGS) entry which is preliminary data.</text>
</comment>
<keyword evidence="2" id="KW-0472">Membrane</keyword>
<feature type="transmembrane region" description="Helical" evidence="2">
    <location>
        <begin position="141"/>
        <end position="159"/>
    </location>
</feature>
<proteinExistence type="predicted"/>
<accession>A0A553K0U0</accession>
<dbReference type="EMBL" id="VKKG01000003">
    <property type="protein sequence ID" value="TRY18321.1"/>
    <property type="molecule type" value="Genomic_DNA"/>
</dbReference>
<evidence type="ECO:0000313" key="3">
    <source>
        <dbReference type="EMBL" id="TRY18321.1"/>
    </source>
</evidence>
<evidence type="ECO:0000256" key="1">
    <source>
        <dbReference type="SAM" id="MobiDB-lite"/>
    </source>
</evidence>
<evidence type="ECO:0000313" key="4">
    <source>
        <dbReference type="Proteomes" id="UP000317638"/>
    </source>
</evidence>
<feature type="transmembrane region" description="Helical" evidence="2">
    <location>
        <begin position="105"/>
        <end position="129"/>
    </location>
</feature>
<dbReference type="RefSeq" id="WP_143938297.1">
    <property type="nucleotide sequence ID" value="NZ_VKKG01000003.1"/>
</dbReference>
<dbReference type="OrthoDB" id="3731427at2"/>
<dbReference type="AlphaFoldDB" id="A0A553K0U0"/>
<keyword evidence="4" id="KW-1185">Reference proteome</keyword>
<evidence type="ECO:0000256" key="2">
    <source>
        <dbReference type="SAM" id="Phobius"/>
    </source>
</evidence>
<organism evidence="3 4">
    <name type="scientific">Tessaracoccus rhinocerotis</name>
    <dbReference type="NCBI Taxonomy" id="1689449"/>
    <lineage>
        <taxon>Bacteria</taxon>
        <taxon>Bacillati</taxon>
        <taxon>Actinomycetota</taxon>
        <taxon>Actinomycetes</taxon>
        <taxon>Propionibacteriales</taxon>
        <taxon>Propionibacteriaceae</taxon>
        <taxon>Tessaracoccus</taxon>
    </lineage>
</organism>
<sequence>MTQDVHTPQPAVPQQQPPPLQSRQPAKQIATLPPLQHLSDEVPPSPRTGEPLRPALVLIAMVAFLASAAATAVTYGHHWWLAVHPETYAGSARLVQWVEPEPGKWLALTLEGALAAVAALVAGATGAVGFQAWNGWRWSRWAGPVAVLLSGAVALLFAWPGLVAVGLSVVGAVLLFMPPVTEFFRRFEVHRGKRPPAYRRPQQVFYGRLPRYR</sequence>
<dbReference type="Proteomes" id="UP000317638">
    <property type="component" value="Unassembled WGS sequence"/>
</dbReference>
<keyword evidence="2" id="KW-1133">Transmembrane helix</keyword>
<name>A0A553K0U0_9ACTN</name>
<feature type="transmembrane region" description="Helical" evidence="2">
    <location>
        <begin position="55"/>
        <end position="75"/>
    </location>
</feature>
<feature type="region of interest" description="Disordered" evidence="1">
    <location>
        <begin position="1"/>
        <end position="31"/>
    </location>
</feature>
<gene>
    <name evidence="3" type="ORF">FOJ82_09845</name>
</gene>
<keyword evidence="2" id="KW-0812">Transmembrane</keyword>
<reference evidence="3 4" key="1">
    <citation type="submission" date="2019-07" db="EMBL/GenBank/DDBJ databases">
        <authorList>
            <person name="Zhou L.-Y."/>
        </authorList>
    </citation>
    <scope>NUCLEOTIDE SEQUENCE [LARGE SCALE GENOMIC DNA]</scope>
    <source>
        <strain evidence="3 4">YIM 101269</strain>
    </source>
</reference>